<dbReference type="PANTHER" id="PTHR38031">
    <property type="entry name" value="SULFUR CARRIER PROTEIN SLR0821-RELATED"/>
    <property type="match status" value="1"/>
</dbReference>
<dbReference type="PANTHER" id="PTHR38031:SF1">
    <property type="entry name" value="SULFUR CARRIER PROTEIN CYSO"/>
    <property type="match status" value="1"/>
</dbReference>
<reference evidence="1 2" key="1">
    <citation type="submission" date="2018-08" db="EMBL/GenBank/DDBJ databases">
        <title>Genomic Encyclopedia of Archaeal and Bacterial Type Strains, Phase II (KMG-II): from individual species to whole genera.</title>
        <authorList>
            <person name="Goeker M."/>
        </authorList>
    </citation>
    <scope>NUCLEOTIDE SEQUENCE [LARGE SCALE GENOMIC DNA]</scope>
    <source>
        <strain evidence="1 2">DSM 2261</strain>
    </source>
</reference>
<name>A0ABX9K1K4_9BACT</name>
<organism evidence="1 2">
    <name type="scientific">Archangium gephyra</name>
    <dbReference type="NCBI Taxonomy" id="48"/>
    <lineage>
        <taxon>Bacteria</taxon>
        <taxon>Pseudomonadati</taxon>
        <taxon>Myxococcota</taxon>
        <taxon>Myxococcia</taxon>
        <taxon>Myxococcales</taxon>
        <taxon>Cystobacterineae</taxon>
        <taxon>Archangiaceae</taxon>
        <taxon>Archangium</taxon>
    </lineage>
</organism>
<dbReference type="CDD" id="cd17040">
    <property type="entry name" value="Ubl_MoaD_like"/>
    <property type="match status" value="1"/>
</dbReference>
<sequence>MLGCAAVPRITFTSSLQRHVSCPSEQVGGATVREALEQYFARHPQVRSYVLDDQGALRHHVVVFVDGGQLRDRSGQQEPVSEASDLYVMQALSGG</sequence>
<dbReference type="InterPro" id="IPR052045">
    <property type="entry name" value="Sulfur_Carrier/Prot_Modifier"/>
</dbReference>
<dbReference type="EMBL" id="QUMU01000006">
    <property type="protein sequence ID" value="REG31157.1"/>
    <property type="molecule type" value="Genomic_DNA"/>
</dbReference>
<dbReference type="SUPFAM" id="SSF54285">
    <property type="entry name" value="MoaD/ThiS"/>
    <property type="match status" value="1"/>
</dbReference>
<protein>
    <submittedName>
        <fullName evidence="1">ThiS family protein</fullName>
    </submittedName>
</protein>
<accession>A0ABX9K1K4</accession>
<dbReference type="Gene3D" id="3.10.20.30">
    <property type="match status" value="1"/>
</dbReference>
<dbReference type="Pfam" id="PF02597">
    <property type="entry name" value="ThiS"/>
    <property type="match status" value="1"/>
</dbReference>
<evidence type="ECO:0000313" key="2">
    <source>
        <dbReference type="Proteomes" id="UP000256345"/>
    </source>
</evidence>
<proteinExistence type="predicted"/>
<evidence type="ECO:0000313" key="1">
    <source>
        <dbReference type="EMBL" id="REG31157.1"/>
    </source>
</evidence>
<dbReference type="Proteomes" id="UP000256345">
    <property type="component" value="Unassembled WGS sequence"/>
</dbReference>
<comment type="caution">
    <text evidence="1">The sequence shown here is derived from an EMBL/GenBank/DDBJ whole genome shotgun (WGS) entry which is preliminary data.</text>
</comment>
<dbReference type="InterPro" id="IPR003749">
    <property type="entry name" value="ThiS/MoaD-like"/>
</dbReference>
<dbReference type="InterPro" id="IPR012675">
    <property type="entry name" value="Beta-grasp_dom_sf"/>
</dbReference>
<dbReference type="InterPro" id="IPR016155">
    <property type="entry name" value="Mopterin_synth/thiamin_S_b"/>
</dbReference>
<gene>
    <name evidence="1" type="ORF">ATI61_106627</name>
</gene>
<keyword evidence="2" id="KW-1185">Reference proteome</keyword>